<reference evidence="2" key="1">
    <citation type="submission" date="2018-05" db="EMBL/GenBank/DDBJ databases">
        <authorList>
            <person name="Lanie J.A."/>
            <person name="Ng W.-L."/>
            <person name="Kazmierczak K.M."/>
            <person name="Andrzejewski T.M."/>
            <person name="Davidsen T.M."/>
            <person name="Wayne K.J."/>
            <person name="Tettelin H."/>
            <person name="Glass J.I."/>
            <person name="Rusch D."/>
            <person name="Podicherti R."/>
            <person name="Tsui H.-C.T."/>
            <person name="Winkler M.E."/>
        </authorList>
    </citation>
    <scope>NUCLEOTIDE SEQUENCE</scope>
</reference>
<dbReference type="SUPFAM" id="SSF54427">
    <property type="entry name" value="NTF2-like"/>
    <property type="match status" value="1"/>
</dbReference>
<dbReference type="AlphaFoldDB" id="A0A381QX39"/>
<gene>
    <name evidence="2" type="ORF">METZ01_LOCUS36840</name>
</gene>
<sequence>MTVQTDSGLIGRLEELESRVRTLEDTNAIRNLKARYAELCDDNYNPDGIAALFVEDAVWESGSLGRFEGREAIRGFFQGASEIFTFAIHYSLNSQIEVTGDTARARWYLFMPCTVSDGVRAMWRAGIDDEEYVRVNGQWMFKSKNSTGVFSTPFETGWAKVRSA</sequence>
<name>A0A381QX39_9ZZZZ</name>
<dbReference type="EMBL" id="UINC01001575">
    <property type="protein sequence ID" value="SUZ83986.1"/>
    <property type="molecule type" value="Genomic_DNA"/>
</dbReference>
<dbReference type="InterPro" id="IPR032710">
    <property type="entry name" value="NTF2-like_dom_sf"/>
</dbReference>
<feature type="domain" description="SnoaL-like" evidence="1">
    <location>
        <begin position="21"/>
        <end position="143"/>
    </location>
</feature>
<evidence type="ECO:0000313" key="2">
    <source>
        <dbReference type="EMBL" id="SUZ83986.1"/>
    </source>
</evidence>
<accession>A0A381QX39</accession>
<protein>
    <recommendedName>
        <fullName evidence="1">SnoaL-like domain-containing protein</fullName>
    </recommendedName>
</protein>
<dbReference type="Pfam" id="PF13577">
    <property type="entry name" value="SnoaL_4"/>
    <property type="match status" value="1"/>
</dbReference>
<evidence type="ECO:0000259" key="1">
    <source>
        <dbReference type="Pfam" id="PF13577"/>
    </source>
</evidence>
<proteinExistence type="predicted"/>
<dbReference type="InterPro" id="IPR037401">
    <property type="entry name" value="SnoaL-like"/>
</dbReference>
<dbReference type="CDD" id="cd00531">
    <property type="entry name" value="NTF2_like"/>
    <property type="match status" value="1"/>
</dbReference>
<dbReference type="Gene3D" id="3.10.450.50">
    <property type="match status" value="1"/>
</dbReference>
<organism evidence="2">
    <name type="scientific">marine metagenome</name>
    <dbReference type="NCBI Taxonomy" id="408172"/>
    <lineage>
        <taxon>unclassified sequences</taxon>
        <taxon>metagenomes</taxon>
        <taxon>ecological metagenomes</taxon>
    </lineage>
</organism>